<dbReference type="AlphaFoldDB" id="A0AAE3IHU7"/>
<name>A0AAE3IHU7_9FIRM</name>
<evidence type="ECO:0000313" key="2">
    <source>
        <dbReference type="Proteomes" id="UP001208131"/>
    </source>
</evidence>
<dbReference type="EMBL" id="JAOQJZ010000001">
    <property type="protein sequence ID" value="MCU6704313.1"/>
    <property type="molecule type" value="Genomic_DNA"/>
</dbReference>
<evidence type="ECO:0000313" key="1">
    <source>
        <dbReference type="EMBL" id="MCU6704313.1"/>
    </source>
</evidence>
<dbReference type="Proteomes" id="UP001208131">
    <property type="component" value="Unassembled WGS sequence"/>
</dbReference>
<reference evidence="1 2" key="1">
    <citation type="journal article" date="2021" name="ISME Commun">
        <title>Automated analysis of genomic sequences facilitates high-throughput and comprehensive description of bacteria.</title>
        <authorList>
            <person name="Hitch T.C.A."/>
        </authorList>
    </citation>
    <scope>NUCLEOTIDE SEQUENCE [LARGE SCALE GENOMIC DNA]</scope>
    <source>
        <strain evidence="1 2">Sanger_31</strain>
    </source>
</reference>
<gene>
    <name evidence="1" type="ORF">OCV57_00005</name>
</gene>
<accession>A0AAE3IHU7</accession>
<organism evidence="1 2">
    <name type="scientific">Hominimerdicola aceti</name>
    <dbReference type="NCBI Taxonomy" id="2981726"/>
    <lineage>
        <taxon>Bacteria</taxon>
        <taxon>Bacillati</taxon>
        <taxon>Bacillota</taxon>
        <taxon>Clostridia</taxon>
        <taxon>Eubacteriales</taxon>
        <taxon>Oscillospiraceae</taxon>
        <taxon>Hominimerdicola</taxon>
    </lineage>
</organism>
<sequence>MIHGTTSYTLIKGEENITFNSEKDACKFLGVAKSTVSSCYGKKSKCKGYSIIKNGITTHHATKTRLYKIWDGMRERCTRAKHPYYHSYGGRGISVCDEWQSFYNFKNWAENNGYSDTLTLDRIDVNGNYFPDNCRWVTMKTQANNKSTNHYITINNETMTLSECSERFGIPKSTIRWREMNNRDIISGARMDGDSSDG</sequence>
<keyword evidence="2" id="KW-1185">Reference proteome</keyword>
<proteinExistence type="predicted"/>
<protein>
    <submittedName>
        <fullName evidence="1">Uncharacterized protein</fullName>
    </submittedName>
</protein>
<dbReference type="RefSeq" id="WP_267300071.1">
    <property type="nucleotide sequence ID" value="NZ_JAOQJZ010000001.1"/>
</dbReference>
<comment type="caution">
    <text evidence="1">The sequence shown here is derived from an EMBL/GenBank/DDBJ whole genome shotgun (WGS) entry which is preliminary data.</text>
</comment>